<proteinExistence type="predicted"/>
<feature type="transmembrane region" description="Helical" evidence="1">
    <location>
        <begin position="153"/>
        <end position="178"/>
    </location>
</feature>
<evidence type="ECO:0000313" key="2">
    <source>
        <dbReference type="EMBL" id="SFH83210.1"/>
    </source>
</evidence>
<evidence type="ECO:0000256" key="1">
    <source>
        <dbReference type="SAM" id="Phobius"/>
    </source>
</evidence>
<sequence>MDLDNIKGIWNEERPDIMPEISLEKQKELHFPLEKLRKNMRKEFWSTSIMFVFIIIFLSVVDFHFFKFKIYIITLVVSMMLVTAFYYYKFFLLYKNLSAVDLNVLDNLKDLKFQFKLNEQYYLAYYIAFVPFSIAEILLIYEFVPNFKTMDGFAFVASFLLFCLLMLSALYVVGKWWFQKFYGRYFIMITKLIDDLK</sequence>
<evidence type="ECO:0000313" key="3">
    <source>
        <dbReference type="Proteomes" id="UP000198931"/>
    </source>
</evidence>
<dbReference type="Proteomes" id="UP000198931">
    <property type="component" value="Unassembled WGS sequence"/>
</dbReference>
<dbReference type="OrthoDB" id="1249607at2"/>
<feature type="transmembrane region" description="Helical" evidence="1">
    <location>
        <begin position="70"/>
        <end position="88"/>
    </location>
</feature>
<organism evidence="2 3">
    <name type="scientific">Halpernia frigidisoli</name>
    <dbReference type="NCBI Taxonomy" id="1125876"/>
    <lineage>
        <taxon>Bacteria</taxon>
        <taxon>Pseudomonadati</taxon>
        <taxon>Bacteroidota</taxon>
        <taxon>Flavobacteriia</taxon>
        <taxon>Flavobacteriales</taxon>
        <taxon>Weeksellaceae</taxon>
        <taxon>Chryseobacterium group</taxon>
        <taxon>Halpernia</taxon>
    </lineage>
</organism>
<keyword evidence="1" id="KW-0812">Transmembrane</keyword>
<dbReference type="RefSeq" id="WP_090078421.1">
    <property type="nucleotide sequence ID" value="NZ_FOQT01000001.1"/>
</dbReference>
<dbReference type="AlphaFoldDB" id="A0A1I3D914"/>
<gene>
    <name evidence="2" type="ORF">SAMN05443292_0326</name>
</gene>
<reference evidence="2 3" key="1">
    <citation type="submission" date="2016-10" db="EMBL/GenBank/DDBJ databases">
        <authorList>
            <person name="de Groot N.N."/>
        </authorList>
    </citation>
    <scope>NUCLEOTIDE SEQUENCE [LARGE SCALE GENOMIC DNA]</scope>
    <source>
        <strain evidence="2 3">DSM 26000</strain>
    </source>
</reference>
<dbReference type="EMBL" id="FOQT01000001">
    <property type="protein sequence ID" value="SFH83210.1"/>
    <property type="molecule type" value="Genomic_DNA"/>
</dbReference>
<accession>A0A1I3D914</accession>
<keyword evidence="3" id="KW-1185">Reference proteome</keyword>
<name>A0A1I3D914_9FLAO</name>
<keyword evidence="1" id="KW-0472">Membrane</keyword>
<feature type="transmembrane region" description="Helical" evidence="1">
    <location>
        <begin position="122"/>
        <end position="141"/>
    </location>
</feature>
<dbReference type="STRING" id="1125876.SAMN05443292_0326"/>
<protein>
    <submittedName>
        <fullName evidence="2">Uncharacterized protein</fullName>
    </submittedName>
</protein>
<feature type="transmembrane region" description="Helical" evidence="1">
    <location>
        <begin position="44"/>
        <end position="64"/>
    </location>
</feature>
<keyword evidence="1" id="KW-1133">Transmembrane helix</keyword>